<evidence type="ECO:0000256" key="4">
    <source>
        <dbReference type="ARBA" id="ARBA00022729"/>
    </source>
</evidence>
<proteinExistence type="inferred from homology"/>
<evidence type="ECO:0000313" key="9">
    <source>
        <dbReference type="RefSeq" id="XP_029655433.1"/>
    </source>
</evidence>
<name>A0A6P7TUI7_9MOLL</name>
<dbReference type="AlphaFoldDB" id="A0A6P7TUI7"/>
<dbReference type="GO" id="GO:0006508">
    <property type="term" value="P:proteolysis"/>
    <property type="evidence" value="ECO:0007669"/>
    <property type="project" value="UniProtKB-KW"/>
</dbReference>
<keyword evidence="8" id="KW-1185">Reference proteome</keyword>
<keyword evidence="5 7" id="KW-0378">Hydrolase</keyword>
<evidence type="ECO:0000256" key="6">
    <source>
        <dbReference type="ARBA" id="ARBA00023180"/>
    </source>
</evidence>
<dbReference type="InterPro" id="IPR029058">
    <property type="entry name" value="AB_hydrolase_fold"/>
</dbReference>
<dbReference type="PROSITE" id="PS00560">
    <property type="entry name" value="CARBOXYPEPT_SER_HIS"/>
    <property type="match status" value="1"/>
</dbReference>
<sequence length="304" mass="34590">MDDSLIVRRLGTASIRPDSTEMVKSVLNTCSVILNGSIETEPLILTDYINSGKIAIGKEMSKVDSFLGEIESYSGFFRVSDDCVRNMFFWYFPAQVRPAPLLVWLQGGPGAASLYGLFVENGPYYLDSDNNNFRSELDLVFLKVNVILQPKNKLMRQFYVIFTNLRSNPLYITGESYAGKYVPAMVYAIDQYNQNNPTPINLVGMAIGDGLCDPYNTLFFSGQLDIIVPFQMTSAFLRNLEWEGKENFFRASQQRWYSKTGRVNGYYLSSQNLMQLVVRNAGHMVPMDQPEAALEMLRLFIYEF</sequence>
<dbReference type="PROSITE" id="PS00131">
    <property type="entry name" value="CARBOXYPEPT_SER_SER"/>
    <property type="match status" value="1"/>
</dbReference>
<evidence type="ECO:0000256" key="5">
    <source>
        <dbReference type="ARBA" id="ARBA00022801"/>
    </source>
</evidence>
<dbReference type="Proteomes" id="UP000515154">
    <property type="component" value="Unplaced"/>
</dbReference>
<evidence type="ECO:0000313" key="8">
    <source>
        <dbReference type="Proteomes" id="UP000515154"/>
    </source>
</evidence>
<evidence type="ECO:0000256" key="3">
    <source>
        <dbReference type="ARBA" id="ARBA00022670"/>
    </source>
</evidence>
<evidence type="ECO:0000256" key="2">
    <source>
        <dbReference type="ARBA" id="ARBA00022645"/>
    </source>
</evidence>
<protein>
    <recommendedName>
        <fullName evidence="7">Carboxypeptidase</fullName>
        <ecNumber evidence="7">3.4.16.-</ecNumber>
    </recommendedName>
</protein>
<keyword evidence="3 7" id="KW-0645">Protease</keyword>
<dbReference type="Pfam" id="PF00450">
    <property type="entry name" value="Peptidase_S10"/>
    <property type="match status" value="2"/>
</dbReference>
<reference evidence="9" key="1">
    <citation type="submission" date="2025-08" db="UniProtKB">
        <authorList>
            <consortium name="RefSeq"/>
        </authorList>
    </citation>
    <scope>IDENTIFICATION</scope>
</reference>
<keyword evidence="2 7" id="KW-0121">Carboxypeptidase</keyword>
<evidence type="ECO:0000256" key="1">
    <source>
        <dbReference type="ARBA" id="ARBA00009431"/>
    </source>
</evidence>
<evidence type="ECO:0000256" key="7">
    <source>
        <dbReference type="RuleBase" id="RU361156"/>
    </source>
</evidence>
<dbReference type="RefSeq" id="XP_029655433.1">
    <property type="nucleotide sequence ID" value="XM_029799573.1"/>
</dbReference>
<keyword evidence="4" id="KW-0732">Signal</keyword>
<dbReference type="KEGG" id="osn:115229170"/>
<dbReference type="InterPro" id="IPR018202">
    <property type="entry name" value="Ser_caboxypep_ser_AS"/>
</dbReference>
<keyword evidence="6" id="KW-0325">Glycoprotein</keyword>
<dbReference type="Gene3D" id="3.40.50.1820">
    <property type="entry name" value="alpha/beta hydrolase"/>
    <property type="match status" value="3"/>
</dbReference>
<dbReference type="PANTHER" id="PTHR11802">
    <property type="entry name" value="SERINE PROTEASE FAMILY S10 SERINE CARBOXYPEPTIDASE"/>
    <property type="match status" value="1"/>
</dbReference>
<dbReference type="PANTHER" id="PTHR11802:SF472">
    <property type="entry name" value="SERINE CARBOXYPEPTIDASE CPVL-RELATED"/>
    <property type="match status" value="1"/>
</dbReference>
<organism evidence="8 9">
    <name type="scientific">Octopus sinensis</name>
    <name type="common">East Asian common octopus</name>
    <dbReference type="NCBI Taxonomy" id="2607531"/>
    <lineage>
        <taxon>Eukaryota</taxon>
        <taxon>Metazoa</taxon>
        <taxon>Spiralia</taxon>
        <taxon>Lophotrochozoa</taxon>
        <taxon>Mollusca</taxon>
        <taxon>Cephalopoda</taxon>
        <taxon>Coleoidea</taxon>
        <taxon>Octopodiformes</taxon>
        <taxon>Octopoda</taxon>
        <taxon>Incirrata</taxon>
        <taxon>Octopodidae</taxon>
        <taxon>Octopus</taxon>
    </lineage>
</organism>
<gene>
    <name evidence="9" type="primary">LOC115229170</name>
</gene>
<dbReference type="GO" id="GO:0004185">
    <property type="term" value="F:serine-type carboxypeptidase activity"/>
    <property type="evidence" value="ECO:0007669"/>
    <property type="project" value="UniProtKB-UniRule"/>
</dbReference>
<dbReference type="EC" id="3.4.16.-" evidence="7"/>
<comment type="similarity">
    <text evidence="1 7">Belongs to the peptidase S10 family.</text>
</comment>
<accession>A0A6P7TUI7</accession>
<dbReference type="InterPro" id="IPR001563">
    <property type="entry name" value="Peptidase_S10"/>
</dbReference>
<dbReference type="SUPFAM" id="SSF53474">
    <property type="entry name" value="alpha/beta-Hydrolases"/>
    <property type="match status" value="1"/>
</dbReference>
<dbReference type="InterPro" id="IPR033124">
    <property type="entry name" value="Ser_caboxypep_his_AS"/>
</dbReference>